<gene>
    <name evidence="2" type="ORF">EV137_2023</name>
</gene>
<organism evidence="2 3">
    <name type="scientific">Kribbella pratensis</name>
    <dbReference type="NCBI Taxonomy" id="2512112"/>
    <lineage>
        <taxon>Bacteria</taxon>
        <taxon>Bacillati</taxon>
        <taxon>Actinomycetota</taxon>
        <taxon>Actinomycetes</taxon>
        <taxon>Propionibacteriales</taxon>
        <taxon>Kribbellaceae</taxon>
        <taxon>Kribbella</taxon>
    </lineage>
</organism>
<dbReference type="InterPro" id="IPR000073">
    <property type="entry name" value="AB_hydrolase_1"/>
</dbReference>
<protein>
    <submittedName>
        <fullName evidence="2">Pimeloyl-ACP methyl ester carboxylesterase</fullName>
    </submittedName>
</protein>
<comment type="caution">
    <text evidence="2">The sequence shown here is derived from an EMBL/GenBank/DDBJ whole genome shotgun (WGS) entry which is preliminary data.</text>
</comment>
<evidence type="ECO:0000259" key="1">
    <source>
        <dbReference type="Pfam" id="PF12697"/>
    </source>
</evidence>
<dbReference type="EMBL" id="SODU01000001">
    <property type="protein sequence ID" value="TDW94704.1"/>
    <property type="molecule type" value="Genomic_DNA"/>
</dbReference>
<reference evidence="2 3" key="1">
    <citation type="submission" date="2019-03" db="EMBL/GenBank/DDBJ databases">
        <title>Genomic Encyclopedia of Type Strains, Phase III (KMG-III): the genomes of soil and plant-associated and newly described type strains.</title>
        <authorList>
            <person name="Whitman W."/>
        </authorList>
    </citation>
    <scope>NUCLEOTIDE SEQUENCE [LARGE SCALE GENOMIC DNA]</scope>
    <source>
        <strain evidence="2 3">VKMAc-2574</strain>
    </source>
</reference>
<feature type="domain" description="AB hydrolase-1" evidence="1">
    <location>
        <begin position="63"/>
        <end position="289"/>
    </location>
</feature>
<dbReference type="InterPro" id="IPR050266">
    <property type="entry name" value="AB_hydrolase_sf"/>
</dbReference>
<name>A0ABY2FPL0_9ACTN</name>
<dbReference type="InterPro" id="IPR029058">
    <property type="entry name" value="AB_hydrolase_fold"/>
</dbReference>
<dbReference type="PANTHER" id="PTHR43798">
    <property type="entry name" value="MONOACYLGLYCEROL LIPASE"/>
    <property type="match status" value="1"/>
</dbReference>
<accession>A0ABY2FPL0</accession>
<dbReference type="Pfam" id="PF12697">
    <property type="entry name" value="Abhydrolase_6"/>
    <property type="match status" value="1"/>
</dbReference>
<evidence type="ECO:0000313" key="2">
    <source>
        <dbReference type="EMBL" id="TDW94704.1"/>
    </source>
</evidence>
<dbReference type="RefSeq" id="WP_134128026.1">
    <property type="nucleotide sequence ID" value="NZ_SODU01000001.1"/>
</dbReference>
<dbReference type="SUPFAM" id="SSF53474">
    <property type="entry name" value="alpha/beta-Hydrolases"/>
    <property type="match status" value="1"/>
</dbReference>
<dbReference type="Gene3D" id="3.40.50.1820">
    <property type="entry name" value="alpha/beta hydrolase"/>
    <property type="match status" value="1"/>
</dbReference>
<proteinExistence type="predicted"/>
<sequence>MLNGSQARDRVVVAFDALTGGGVSRCALDRGGRLLQWVQGGSGTPVVLEAGAMSPVAGFAAVFKGLVSEHRVIAYDRASYGASDPAPLSLDGQVDDLIAVLEEAGPSVVVGHSWGGLLAQFATWTRPDLVTGLVLLDPSHETFWTDAPPEASADRTRPAADDPRTEDVLAFGHELAADVARSVGADQHLTQLLTDACLSYLETDAQLFTYLDELPMILDHVDDLTARRRQAVWPEIPVVLLTATKGRPPEFTPQVIAVQEQLATECDGRHQVVPDSGHYMHIDRPDLVIACVEEVAG</sequence>
<keyword evidence="3" id="KW-1185">Reference proteome</keyword>
<dbReference type="PANTHER" id="PTHR43798:SF33">
    <property type="entry name" value="HYDROLASE, PUTATIVE (AFU_ORTHOLOGUE AFUA_2G14860)-RELATED"/>
    <property type="match status" value="1"/>
</dbReference>
<evidence type="ECO:0000313" key="3">
    <source>
        <dbReference type="Proteomes" id="UP000295060"/>
    </source>
</evidence>
<dbReference type="Proteomes" id="UP000295060">
    <property type="component" value="Unassembled WGS sequence"/>
</dbReference>